<keyword evidence="1" id="KW-0472">Membrane</keyword>
<feature type="transmembrane region" description="Helical" evidence="1">
    <location>
        <begin position="38"/>
        <end position="59"/>
    </location>
</feature>
<protein>
    <recommendedName>
        <fullName evidence="4">Lipoprotein</fullName>
    </recommendedName>
</protein>
<dbReference type="AlphaFoldDB" id="A4A8G3"/>
<feature type="transmembrane region" description="Helical" evidence="1">
    <location>
        <begin position="6"/>
        <end position="26"/>
    </location>
</feature>
<reference evidence="2 3" key="1">
    <citation type="journal article" date="2007" name="Proc. Natl. Acad. Sci. U.S.A.">
        <title>Characterization of a marine gammaproteobacterium capable of aerobic anoxygenic photosynthesis.</title>
        <authorList>
            <person name="Fuchs B.M."/>
            <person name="Spring S."/>
            <person name="Teeling H."/>
            <person name="Quast C."/>
            <person name="Wulf J."/>
            <person name="Schattenhofer M."/>
            <person name="Yan S."/>
            <person name="Ferriera S."/>
            <person name="Johnson J."/>
            <person name="Glockner F.O."/>
            <person name="Amann R."/>
        </authorList>
    </citation>
    <scope>NUCLEOTIDE SEQUENCE [LARGE SCALE GENOMIC DNA]</scope>
    <source>
        <strain evidence="2">KT71</strain>
    </source>
</reference>
<dbReference type="HOGENOM" id="CLU_2368008_0_0_6"/>
<evidence type="ECO:0000313" key="3">
    <source>
        <dbReference type="Proteomes" id="UP000019205"/>
    </source>
</evidence>
<gene>
    <name evidence="2" type="ORF">KT71_15374</name>
</gene>
<dbReference type="EMBL" id="AAOA02000001">
    <property type="protein sequence ID" value="EAQ97958.2"/>
    <property type="molecule type" value="Genomic_DNA"/>
</dbReference>
<evidence type="ECO:0008006" key="4">
    <source>
        <dbReference type="Google" id="ProtNLM"/>
    </source>
</evidence>
<name>A4A8G3_9GAMM</name>
<evidence type="ECO:0000256" key="1">
    <source>
        <dbReference type="SAM" id="Phobius"/>
    </source>
</evidence>
<accession>A4A8G3</accession>
<organism evidence="2 3">
    <name type="scientific">Congregibacter litoralis KT71</name>
    <dbReference type="NCBI Taxonomy" id="314285"/>
    <lineage>
        <taxon>Bacteria</taxon>
        <taxon>Pseudomonadati</taxon>
        <taxon>Pseudomonadota</taxon>
        <taxon>Gammaproteobacteria</taxon>
        <taxon>Cellvibrionales</taxon>
        <taxon>Halieaceae</taxon>
        <taxon>Congregibacter</taxon>
    </lineage>
</organism>
<keyword evidence="1" id="KW-1133">Transmembrane helix</keyword>
<keyword evidence="1" id="KW-0812">Transmembrane</keyword>
<proteinExistence type="predicted"/>
<reference evidence="2 3" key="2">
    <citation type="journal article" date="2009" name="PLoS ONE">
        <title>The photosynthetic apparatus and its regulation in the aerobic gammaproteobacterium Congregibacter litoralis gen. nov., sp. nov.</title>
        <authorList>
            <person name="Spring S."/>
            <person name="Lunsdorf H."/>
            <person name="Fuchs B.M."/>
            <person name="Tindall B.J."/>
        </authorList>
    </citation>
    <scope>NUCLEOTIDE SEQUENCE [LARGE SCALE GENOMIC DNA]</scope>
    <source>
        <strain evidence="2">KT71</strain>
    </source>
</reference>
<dbReference type="PROSITE" id="PS51257">
    <property type="entry name" value="PROKAR_LIPOPROTEIN"/>
    <property type="match status" value="1"/>
</dbReference>
<sequence length="95" mass="10431">MRLTALRLVAFYVSVAGCGFLAASCASTANAVEISQSIAAFFFLMAVGNSVLLALRGPGYVVYDEDPTHPIKYYLFSVIFLSAFFADTLRQEMFR</sequence>
<feature type="transmembrane region" description="Helical" evidence="1">
    <location>
        <begin position="71"/>
        <end position="89"/>
    </location>
</feature>
<keyword evidence="3" id="KW-1185">Reference proteome</keyword>
<dbReference type="Proteomes" id="UP000019205">
    <property type="component" value="Chromosome"/>
</dbReference>
<dbReference type="RefSeq" id="WP_023659574.1">
    <property type="nucleotide sequence ID" value="NZ_CM002299.1"/>
</dbReference>
<comment type="caution">
    <text evidence="2">The sequence shown here is derived from an EMBL/GenBank/DDBJ whole genome shotgun (WGS) entry which is preliminary data.</text>
</comment>
<dbReference type="STRING" id="314285.KT71_15374"/>
<evidence type="ECO:0000313" key="2">
    <source>
        <dbReference type="EMBL" id="EAQ97958.2"/>
    </source>
</evidence>